<sequence length="527" mass="62858">MNSCNGWEQGLTGQIDFSTEYCYIEKPQYACFQSIFDGLLDFSSLDQCDIKDLNEYRNDLINKWFYTNFQNQVSEERMQMLEDGKVNVLGFPNTALYTQQDRYPTGMAKRLVNRTQFLENVEQGKQQNIEVMLDLQNMDMVYNLQRNETLVNERIKKQSKDSMSDNIIIIYIDDLSRVQAHRKLKETLKFFDKYAIKTGMSDKKKQKIYDLGKRVFEFYRFHVVGQQTQPILFRLAYGIKLQKQKHKPPENKKDMIFQHFKDMGYIVGFSSNTCTLWCLHRSKIMRNDVNESPPDHEYYSTVFDPTYTDPKDYFSIFQGPNSIYRRCLYGYDTNYHVLNYGYQFMQTYKNDKKVLYLEFTDSHELTDEVVKYLDTNLRNFLDDLENNNHISKKTTIYLVSDHGQHLKRIVYFTDLIRKRFEQERSLPALFILQTTDVFEQNKQLEFNLQKNEQALFSVEQLRNTWITNVQSMEKINNDIAKNNEQDQLFGKMDLYKQCSDLDLEDKPSDHLCQCFEDLEQMEILNNM</sequence>
<dbReference type="InterPro" id="IPR004245">
    <property type="entry name" value="DUF229"/>
</dbReference>
<dbReference type="OrthoDB" id="413313at2759"/>
<dbReference type="EMBL" id="LDAU01000110">
    <property type="protein sequence ID" value="KRX04954.1"/>
    <property type="molecule type" value="Genomic_DNA"/>
</dbReference>
<dbReference type="AlphaFoldDB" id="A0A0V0QSD4"/>
<dbReference type="InParanoid" id="A0A0V0QSD4"/>
<accession>A0A0V0QSD4</accession>
<protein>
    <submittedName>
        <fullName evidence="1">Alkaline-phosphatase-like, core domain</fullName>
    </submittedName>
</protein>
<dbReference type="PANTHER" id="PTHR10974">
    <property type="entry name" value="FI08016P-RELATED"/>
    <property type="match status" value="1"/>
</dbReference>
<dbReference type="Pfam" id="PF02995">
    <property type="entry name" value="DUF229"/>
    <property type="match status" value="1"/>
</dbReference>
<evidence type="ECO:0000313" key="1">
    <source>
        <dbReference type="EMBL" id="KRX04954.1"/>
    </source>
</evidence>
<gene>
    <name evidence="1" type="ORF">PPERSA_06588</name>
</gene>
<reference evidence="1 2" key="1">
    <citation type="journal article" date="2015" name="Sci. Rep.">
        <title>Genome of the facultative scuticociliatosis pathogen Pseudocohnilembus persalinus provides insight into its virulence through horizontal gene transfer.</title>
        <authorList>
            <person name="Xiong J."/>
            <person name="Wang G."/>
            <person name="Cheng J."/>
            <person name="Tian M."/>
            <person name="Pan X."/>
            <person name="Warren A."/>
            <person name="Jiang C."/>
            <person name="Yuan D."/>
            <person name="Miao W."/>
        </authorList>
    </citation>
    <scope>NUCLEOTIDE SEQUENCE [LARGE SCALE GENOMIC DNA]</scope>
    <source>
        <strain evidence="1">36N120E</strain>
    </source>
</reference>
<keyword evidence="2" id="KW-1185">Reference proteome</keyword>
<dbReference type="InterPro" id="IPR017850">
    <property type="entry name" value="Alkaline_phosphatase_core_sf"/>
</dbReference>
<dbReference type="PANTHER" id="PTHR10974:SF1">
    <property type="entry name" value="FI08016P-RELATED"/>
    <property type="match status" value="1"/>
</dbReference>
<organism evidence="1 2">
    <name type="scientific">Pseudocohnilembus persalinus</name>
    <name type="common">Ciliate</name>
    <dbReference type="NCBI Taxonomy" id="266149"/>
    <lineage>
        <taxon>Eukaryota</taxon>
        <taxon>Sar</taxon>
        <taxon>Alveolata</taxon>
        <taxon>Ciliophora</taxon>
        <taxon>Intramacronucleata</taxon>
        <taxon>Oligohymenophorea</taxon>
        <taxon>Scuticociliatia</taxon>
        <taxon>Philasterida</taxon>
        <taxon>Pseudocohnilembidae</taxon>
        <taxon>Pseudocohnilembus</taxon>
    </lineage>
</organism>
<dbReference type="OMA" id="RNTWITN"/>
<dbReference type="Gene3D" id="3.40.720.10">
    <property type="entry name" value="Alkaline Phosphatase, subunit A"/>
    <property type="match status" value="1"/>
</dbReference>
<comment type="caution">
    <text evidence="1">The sequence shown here is derived from an EMBL/GenBank/DDBJ whole genome shotgun (WGS) entry which is preliminary data.</text>
</comment>
<proteinExistence type="predicted"/>
<name>A0A0V0QSD4_PSEPJ</name>
<dbReference type="GO" id="GO:0005615">
    <property type="term" value="C:extracellular space"/>
    <property type="evidence" value="ECO:0007669"/>
    <property type="project" value="TreeGrafter"/>
</dbReference>
<evidence type="ECO:0000313" key="2">
    <source>
        <dbReference type="Proteomes" id="UP000054937"/>
    </source>
</evidence>
<dbReference type="Proteomes" id="UP000054937">
    <property type="component" value="Unassembled WGS sequence"/>
</dbReference>
<dbReference type="SUPFAM" id="SSF53649">
    <property type="entry name" value="Alkaline phosphatase-like"/>
    <property type="match status" value="1"/>
</dbReference>